<dbReference type="InterPro" id="IPR013094">
    <property type="entry name" value="AB_hydrolase_3"/>
</dbReference>
<dbReference type="InterPro" id="IPR029058">
    <property type="entry name" value="AB_hydrolase_fold"/>
</dbReference>
<dbReference type="InterPro" id="IPR050300">
    <property type="entry name" value="GDXG_lipolytic_enzyme"/>
</dbReference>
<accession>A0A429VE74</accession>
<dbReference type="PANTHER" id="PTHR48081">
    <property type="entry name" value="AB HYDROLASE SUPERFAMILY PROTEIN C4A8.06C"/>
    <property type="match status" value="1"/>
</dbReference>
<comment type="caution">
    <text evidence="3">The sequence shown here is derived from an EMBL/GenBank/DDBJ whole genome shotgun (WGS) entry which is preliminary data.</text>
</comment>
<organism evidence="3 4">
    <name type="scientific">Sphingomonas ginkgonis</name>
    <dbReference type="NCBI Taxonomy" id="2315330"/>
    <lineage>
        <taxon>Bacteria</taxon>
        <taxon>Pseudomonadati</taxon>
        <taxon>Pseudomonadota</taxon>
        <taxon>Alphaproteobacteria</taxon>
        <taxon>Sphingomonadales</taxon>
        <taxon>Sphingomonadaceae</taxon>
        <taxon>Sphingomonas</taxon>
    </lineage>
</organism>
<keyword evidence="4" id="KW-1185">Reference proteome</keyword>
<dbReference type="OrthoDB" id="9771666at2"/>
<dbReference type="Proteomes" id="UP000274661">
    <property type="component" value="Unassembled WGS sequence"/>
</dbReference>
<reference evidence="3 4" key="1">
    <citation type="submission" date="2018-12" db="EMBL/GenBank/DDBJ databases">
        <title>Sphingomonas sp. HMF7854 Genome sequencing and assembly.</title>
        <authorList>
            <person name="Cha I."/>
            <person name="Kang H."/>
            <person name="Kim H."/>
            <person name="Kang J."/>
            <person name="Joh K."/>
        </authorList>
    </citation>
    <scope>NUCLEOTIDE SEQUENCE [LARGE SCALE GENOMIC DNA]</scope>
    <source>
        <strain evidence="3 4">HMF7854</strain>
    </source>
</reference>
<feature type="domain" description="Alpha/beta hydrolase fold-3" evidence="2">
    <location>
        <begin position="69"/>
        <end position="192"/>
    </location>
</feature>
<evidence type="ECO:0000313" key="3">
    <source>
        <dbReference type="EMBL" id="RST32167.1"/>
    </source>
</evidence>
<name>A0A429VE74_9SPHN</name>
<evidence type="ECO:0000313" key="4">
    <source>
        <dbReference type="Proteomes" id="UP000274661"/>
    </source>
</evidence>
<evidence type="ECO:0000259" key="2">
    <source>
        <dbReference type="Pfam" id="PF07859"/>
    </source>
</evidence>
<dbReference type="SUPFAM" id="SSF53474">
    <property type="entry name" value="alpha/beta-Hydrolases"/>
    <property type="match status" value="1"/>
</dbReference>
<keyword evidence="1 3" id="KW-0378">Hydrolase</keyword>
<dbReference type="PANTHER" id="PTHR48081:SF33">
    <property type="entry name" value="KYNURENINE FORMAMIDASE"/>
    <property type="match status" value="1"/>
</dbReference>
<dbReference type="GO" id="GO:0016787">
    <property type="term" value="F:hydrolase activity"/>
    <property type="evidence" value="ECO:0007669"/>
    <property type="project" value="UniProtKB-KW"/>
</dbReference>
<gene>
    <name evidence="3" type="ORF">HMF7854_07240</name>
</gene>
<dbReference type="AlphaFoldDB" id="A0A429VE74"/>
<proteinExistence type="predicted"/>
<sequence>MPPAARRAIAALGREIGPASLQGVQALYDEEQRRLSVAPVLADAPYGEHERQRLDLYAPAGASGAPLFVWVHGGGFLRGDKGDLERWPNAHAGRWAAANGMVGVVVNYRLAPEHRWPSGAEDLAAVVAWLEAHAAAHGGDPALIVLAGTSAGAAHVASYLQREAGREQIAGAVLLSGLYGVAPFSDVRDRSYYGEDDAAHGGMASLSALAQTRVPLFAACSEYDPPRFQAEYAGLIEARSRAGQPLPVGGVIAGHNHFSLAYHLGTADRRLSDALLDFVAGLPKSLDSTQ</sequence>
<dbReference type="Gene3D" id="3.40.50.1820">
    <property type="entry name" value="alpha/beta hydrolase"/>
    <property type="match status" value="1"/>
</dbReference>
<evidence type="ECO:0000256" key="1">
    <source>
        <dbReference type="ARBA" id="ARBA00022801"/>
    </source>
</evidence>
<protein>
    <submittedName>
        <fullName evidence="3">Alpha/beta hydrolase</fullName>
    </submittedName>
</protein>
<dbReference type="Pfam" id="PF07859">
    <property type="entry name" value="Abhydrolase_3"/>
    <property type="match status" value="1"/>
</dbReference>
<dbReference type="EMBL" id="RWJF01000001">
    <property type="protein sequence ID" value="RST32167.1"/>
    <property type="molecule type" value="Genomic_DNA"/>
</dbReference>